<dbReference type="GO" id="GO:0003676">
    <property type="term" value="F:nucleic acid binding"/>
    <property type="evidence" value="ECO:0007669"/>
    <property type="project" value="InterPro"/>
</dbReference>
<protein>
    <submittedName>
        <fullName evidence="3">Uncharacterized protein LOC115726385</fullName>
    </submittedName>
</protein>
<dbReference type="CDD" id="cd06222">
    <property type="entry name" value="RNase_H_like"/>
    <property type="match status" value="1"/>
</dbReference>
<sequence length="200" mass="22237">MELIAVTLRGIRKSRNNLVFWGEIPRAVTLIDEAEALLESYSRWSSKDRNLIKTKTRTPARWVPPKASELKLNVDASVGEAELEGAIAGVLGDSNGSLVDGFSTKIPSRAASLAEVRAPVEGLKMLEDKEEICKKRIRVTVESDSLDLVRAVNREMEASWEAKALIFQAQQILARLHHISVAHCKRTGNQVADWVSKTHR</sequence>
<evidence type="ECO:0000259" key="1">
    <source>
        <dbReference type="Pfam" id="PF13456"/>
    </source>
</evidence>
<reference evidence="3" key="1">
    <citation type="submission" date="2025-08" db="UniProtKB">
        <authorList>
            <consortium name="RefSeq"/>
        </authorList>
    </citation>
    <scope>IDENTIFICATION</scope>
    <source>
        <tissue evidence="3">Leaf</tissue>
    </source>
</reference>
<name>A0A8B8MQN1_9MYRT</name>
<dbReference type="Pfam" id="PF13456">
    <property type="entry name" value="RVT_3"/>
    <property type="match status" value="1"/>
</dbReference>
<dbReference type="PANTHER" id="PTHR47723:SF23">
    <property type="entry name" value="REVERSE TRANSCRIPTASE-LIKE PROTEIN"/>
    <property type="match status" value="1"/>
</dbReference>
<dbReference type="InterPro" id="IPR002156">
    <property type="entry name" value="RNaseH_domain"/>
</dbReference>
<gene>
    <name evidence="3" type="primary">LOC115726385</name>
</gene>
<dbReference type="InterPro" id="IPR044730">
    <property type="entry name" value="RNase_H-like_dom_plant"/>
</dbReference>
<proteinExistence type="predicted"/>
<dbReference type="GO" id="GO:0004523">
    <property type="term" value="F:RNA-DNA hybrid ribonuclease activity"/>
    <property type="evidence" value="ECO:0007669"/>
    <property type="project" value="InterPro"/>
</dbReference>
<organism evidence="2 3">
    <name type="scientific">Rhodamnia argentea</name>
    <dbReference type="NCBI Taxonomy" id="178133"/>
    <lineage>
        <taxon>Eukaryota</taxon>
        <taxon>Viridiplantae</taxon>
        <taxon>Streptophyta</taxon>
        <taxon>Embryophyta</taxon>
        <taxon>Tracheophyta</taxon>
        <taxon>Spermatophyta</taxon>
        <taxon>Magnoliopsida</taxon>
        <taxon>eudicotyledons</taxon>
        <taxon>Gunneridae</taxon>
        <taxon>Pentapetalae</taxon>
        <taxon>rosids</taxon>
        <taxon>malvids</taxon>
        <taxon>Myrtales</taxon>
        <taxon>Myrtaceae</taxon>
        <taxon>Myrtoideae</taxon>
        <taxon>Myrteae</taxon>
        <taxon>Australasian group</taxon>
        <taxon>Rhodamnia</taxon>
    </lineage>
</organism>
<feature type="domain" description="RNase H type-1" evidence="1">
    <location>
        <begin position="73"/>
        <end position="198"/>
    </location>
</feature>
<dbReference type="AlphaFoldDB" id="A0A8B8MQN1"/>
<dbReference type="RefSeq" id="XP_030512092.2">
    <property type="nucleotide sequence ID" value="XM_030656232.2"/>
</dbReference>
<dbReference type="KEGG" id="rarg:115726385"/>
<dbReference type="InterPro" id="IPR053151">
    <property type="entry name" value="RNase_H-like"/>
</dbReference>
<dbReference type="PANTHER" id="PTHR47723">
    <property type="entry name" value="OS05G0353850 PROTEIN"/>
    <property type="match status" value="1"/>
</dbReference>
<dbReference type="GeneID" id="115726385"/>
<evidence type="ECO:0000313" key="2">
    <source>
        <dbReference type="Proteomes" id="UP000827889"/>
    </source>
</evidence>
<dbReference type="InterPro" id="IPR012337">
    <property type="entry name" value="RNaseH-like_sf"/>
</dbReference>
<dbReference type="InterPro" id="IPR036397">
    <property type="entry name" value="RNaseH_sf"/>
</dbReference>
<dbReference type="SUPFAM" id="SSF53098">
    <property type="entry name" value="Ribonuclease H-like"/>
    <property type="match status" value="1"/>
</dbReference>
<keyword evidence="2" id="KW-1185">Reference proteome</keyword>
<evidence type="ECO:0000313" key="3">
    <source>
        <dbReference type="RefSeq" id="XP_030512092.2"/>
    </source>
</evidence>
<dbReference type="Proteomes" id="UP000827889">
    <property type="component" value="Chromosome 4"/>
</dbReference>
<accession>A0A8B8MQN1</accession>
<dbReference type="Gene3D" id="3.30.420.10">
    <property type="entry name" value="Ribonuclease H-like superfamily/Ribonuclease H"/>
    <property type="match status" value="1"/>
</dbReference>